<dbReference type="GO" id="GO:0016020">
    <property type="term" value="C:membrane"/>
    <property type="evidence" value="ECO:0007669"/>
    <property type="project" value="InterPro"/>
</dbReference>
<organism evidence="1 2">
    <name type="scientific">Coniella lustricola</name>
    <dbReference type="NCBI Taxonomy" id="2025994"/>
    <lineage>
        <taxon>Eukaryota</taxon>
        <taxon>Fungi</taxon>
        <taxon>Dikarya</taxon>
        <taxon>Ascomycota</taxon>
        <taxon>Pezizomycotina</taxon>
        <taxon>Sordariomycetes</taxon>
        <taxon>Sordariomycetidae</taxon>
        <taxon>Diaporthales</taxon>
        <taxon>Schizoparmaceae</taxon>
        <taxon>Coniella</taxon>
    </lineage>
</organism>
<dbReference type="STRING" id="2025994.A0A2T3AG33"/>
<feature type="non-terminal residue" evidence="1">
    <location>
        <position position="1"/>
    </location>
</feature>
<evidence type="ECO:0000313" key="1">
    <source>
        <dbReference type="EMBL" id="PSR97120.1"/>
    </source>
</evidence>
<dbReference type="OrthoDB" id="6474464at2759"/>
<dbReference type="InParanoid" id="A0A2T3AG33"/>
<reference evidence="1 2" key="1">
    <citation type="journal article" date="2018" name="Mycol. Prog.">
        <title>Coniella lustricola, a new species from submerged detritus.</title>
        <authorList>
            <person name="Raudabaugh D.B."/>
            <person name="Iturriaga T."/>
            <person name="Carver A."/>
            <person name="Mondo S."/>
            <person name="Pangilinan J."/>
            <person name="Lipzen A."/>
            <person name="He G."/>
            <person name="Amirebrahimi M."/>
            <person name="Grigoriev I.V."/>
            <person name="Miller A.N."/>
        </authorList>
    </citation>
    <scope>NUCLEOTIDE SEQUENCE [LARGE SCALE GENOMIC DNA]</scope>
    <source>
        <strain evidence="1 2">B22-T-1</strain>
    </source>
</reference>
<gene>
    <name evidence="1" type="ORF">BD289DRAFT_335040</name>
</gene>
<protein>
    <recommendedName>
        <fullName evidence="3">Glycosyltransferase family 17 protein</fullName>
    </recommendedName>
</protein>
<dbReference type="InterPro" id="IPR006813">
    <property type="entry name" value="Glyco_trans_17"/>
</dbReference>
<sequence>RRIYDLLLITPTTSSEMLELRLASMYAYVDYFILLEVPPSPASPTPEPPTLLDVLWNRLRPYHSRLIRHTLSQHSHDFKTGLDYTATTRNALYTRVIPLLTGAQKVRLGDVLLISDVEELVRPVTLSVLRNCHVPERTTVRTRKYWYSFQWMKIDGLGTTPPSPLTGPWWPHPQATVFQGADTILPDDLRKQRSQDEYVFGDGGWTCHLCYASISETLAKMGEAGVIWFDGPKWKAAGRVVLRMMKGIDMYDRTHLARIESNPDIPPHLASNPSRYKWLLDRDVLGANFDDF</sequence>
<evidence type="ECO:0008006" key="3">
    <source>
        <dbReference type="Google" id="ProtNLM"/>
    </source>
</evidence>
<dbReference type="PANTHER" id="PTHR12224:SF0">
    <property type="entry name" value="BETA-1,4-MANNOSYL-GLYCOPROTEIN 4-BETA-N-ACETYLGLUCOSAMINYLTRANSFERASE"/>
    <property type="match status" value="1"/>
</dbReference>
<dbReference type="AlphaFoldDB" id="A0A2T3AG33"/>
<dbReference type="PANTHER" id="PTHR12224">
    <property type="entry name" value="BETA-1,4-MANNOSYL-GLYCOPROTEIN BETA-1,4-N-ACETYLGLUCOSAMINYL-TRANSFERASE"/>
    <property type="match status" value="1"/>
</dbReference>
<evidence type="ECO:0000313" key="2">
    <source>
        <dbReference type="Proteomes" id="UP000241462"/>
    </source>
</evidence>
<accession>A0A2T3AG33</accession>
<dbReference type="GO" id="GO:0006044">
    <property type="term" value="P:N-acetylglucosamine metabolic process"/>
    <property type="evidence" value="ECO:0007669"/>
    <property type="project" value="TreeGrafter"/>
</dbReference>
<proteinExistence type="predicted"/>
<dbReference type="Proteomes" id="UP000241462">
    <property type="component" value="Unassembled WGS sequence"/>
</dbReference>
<feature type="non-terminal residue" evidence="1">
    <location>
        <position position="292"/>
    </location>
</feature>
<dbReference type="Pfam" id="PF04724">
    <property type="entry name" value="Glyco_transf_17"/>
    <property type="match status" value="1"/>
</dbReference>
<dbReference type="EMBL" id="KZ678394">
    <property type="protein sequence ID" value="PSR97120.1"/>
    <property type="molecule type" value="Genomic_DNA"/>
</dbReference>
<name>A0A2T3AG33_9PEZI</name>
<dbReference type="GO" id="GO:0003830">
    <property type="term" value="F:beta-1,4-mannosylglycoprotein 4-beta-N-acetylglucosaminyltransferase activity"/>
    <property type="evidence" value="ECO:0007669"/>
    <property type="project" value="InterPro"/>
</dbReference>
<keyword evidence="2" id="KW-1185">Reference proteome</keyword>